<proteinExistence type="predicted"/>
<feature type="transmembrane region" description="Helical" evidence="1">
    <location>
        <begin position="9"/>
        <end position="32"/>
    </location>
</feature>
<dbReference type="Proteomes" id="UP000831537">
    <property type="component" value="Chromosome"/>
</dbReference>
<feature type="transmembrane region" description="Helical" evidence="1">
    <location>
        <begin position="98"/>
        <end position="119"/>
    </location>
</feature>
<feature type="transmembrane region" description="Helical" evidence="1">
    <location>
        <begin position="38"/>
        <end position="64"/>
    </location>
</feature>
<accession>A0ABY4GLR1</accession>
<evidence type="ECO:0000256" key="1">
    <source>
        <dbReference type="SAM" id="Phobius"/>
    </source>
</evidence>
<keyword evidence="1" id="KW-1133">Transmembrane helix</keyword>
<feature type="transmembrane region" description="Helical" evidence="1">
    <location>
        <begin position="73"/>
        <end position="92"/>
    </location>
</feature>
<dbReference type="EMBL" id="CP095071">
    <property type="protein sequence ID" value="UOQ85301.1"/>
    <property type="molecule type" value="Genomic_DNA"/>
</dbReference>
<name>A0ABY4GLR1_9BACI</name>
<evidence type="ECO:0000313" key="2">
    <source>
        <dbReference type="EMBL" id="UOQ85301.1"/>
    </source>
</evidence>
<sequence length="139" mass="15655">MLKRIFTSVIAPCILYVSFLVSDIITGSSYTYLTGTPFLITFLIIYSYSFPFFLLLGVPASILIDKIDKGVRLVNYVIAGFIVGLIMKIINVMEGNPLLYDLGILIFCTIASMIFYFTLKSLEFIFTKAFGKHVSKTIY</sequence>
<keyword evidence="3" id="KW-1185">Reference proteome</keyword>
<reference evidence="2 3" key="1">
    <citation type="submission" date="2022-04" db="EMBL/GenBank/DDBJ databases">
        <title>Gracilibacillus sp. isolated from saltern.</title>
        <authorList>
            <person name="Won M."/>
            <person name="Lee C.-M."/>
            <person name="Woen H.-Y."/>
            <person name="Kwon S.-W."/>
        </authorList>
    </citation>
    <scope>NUCLEOTIDE SEQUENCE [LARGE SCALE GENOMIC DNA]</scope>
    <source>
        <strain evidence="2 3">SSPM10-3</strain>
    </source>
</reference>
<keyword evidence="1" id="KW-0472">Membrane</keyword>
<protein>
    <submittedName>
        <fullName evidence="2">Uncharacterized protein</fullName>
    </submittedName>
</protein>
<organism evidence="2 3">
    <name type="scientific">Gracilibacillus salinarum</name>
    <dbReference type="NCBI Taxonomy" id="2932255"/>
    <lineage>
        <taxon>Bacteria</taxon>
        <taxon>Bacillati</taxon>
        <taxon>Bacillota</taxon>
        <taxon>Bacilli</taxon>
        <taxon>Bacillales</taxon>
        <taxon>Bacillaceae</taxon>
        <taxon>Gracilibacillus</taxon>
    </lineage>
</organism>
<gene>
    <name evidence="2" type="ORF">MUN87_22115</name>
</gene>
<keyword evidence="1" id="KW-0812">Transmembrane</keyword>
<dbReference type="RefSeq" id="WP_244744003.1">
    <property type="nucleotide sequence ID" value="NZ_CP095071.1"/>
</dbReference>
<evidence type="ECO:0000313" key="3">
    <source>
        <dbReference type="Proteomes" id="UP000831537"/>
    </source>
</evidence>